<organism evidence="12 13">
    <name type="scientific">Candidatus Pullichristensenella stercorigallinarum</name>
    <dbReference type="NCBI Taxonomy" id="2840909"/>
    <lineage>
        <taxon>Bacteria</taxon>
        <taxon>Bacillati</taxon>
        <taxon>Bacillota</taxon>
        <taxon>Clostridia</taxon>
        <taxon>Candidatus Pullichristensenella</taxon>
    </lineage>
</organism>
<dbReference type="HAMAP" id="MF_01815">
    <property type="entry name" value="FabH"/>
    <property type="match status" value="1"/>
</dbReference>
<dbReference type="SUPFAM" id="SSF53901">
    <property type="entry name" value="Thiolase-like"/>
    <property type="match status" value="1"/>
</dbReference>
<keyword evidence="9" id="KW-0963">Cytoplasm</keyword>
<feature type="active site" evidence="9">
    <location>
        <position position="242"/>
    </location>
</feature>
<keyword evidence="6 9" id="KW-0275">Fatty acid biosynthesis</keyword>
<dbReference type="NCBIfam" id="NF006829">
    <property type="entry name" value="PRK09352.1"/>
    <property type="match status" value="1"/>
</dbReference>
<protein>
    <recommendedName>
        <fullName evidence="9">Beta-ketoacyl-[acyl-carrier-protein] synthase III</fullName>
        <shortName evidence="9">Beta-ketoacyl-ACP synthase III</shortName>
        <shortName evidence="9">KAS III</shortName>
        <ecNumber evidence="9">2.3.1.180</ecNumber>
    </recommendedName>
    <alternativeName>
        <fullName evidence="9">3-oxoacyl-[acyl-carrier-protein] synthase 3</fullName>
    </alternativeName>
    <alternativeName>
        <fullName evidence="9">3-oxoacyl-[acyl-carrier-protein] synthase III</fullName>
    </alternativeName>
</protein>
<evidence type="ECO:0000313" key="12">
    <source>
        <dbReference type="EMBL" id="HIQ81628.1"/>
    </source>
</evidence>
<evidence type="ECO:0000256" key="9">
    <source>
        <dbReference type="HAMAP-Rule" id="MF_01815"/>
    </source>
</evidence>
<evidence type="ECO:0000256" key="7">
    <source>
        <dbReference type="ARBA" id="ARBA00023268"/>
    </source>
</evidence>
<dbReference type="GO" id="GO:0005737">
    <property type="term" value="C:cytoplasm"/>
    <property type="evidence" value="ECO:0007669"/>
    <property type="project" value="UniProtKB-SubCell"/>
</dbReference>
<name>A0A9D0ZJK5_9FIRM</name>
<evidence type="ECO:0000256" key="3">
    <source>
        <dbReference type="ARBA" id="ARBA00022679"/>
    </source>
</evidence>
<dbReference type="AlphaFoldDB" id="A0A9D0ZJK5"/>
<feature type="active site" evidence="9">
    <location>
        <position position="272"/>
    </location>
</feature>
<comment type="caution">
    <text evidence="12">The sequence shown here is derived from an EMBL/GenBank/DDBJ whole genome shotgun (WGS) entry which is preliminary data.</text>
</comment>
<dbReference type="InterPro" id="IPR004655">
    <property type="entry name" value="FabH"/>
</dbReference>
<feature type="domain" description="Beta-ketoacyl-[acyl-carrier-protein] synthase III N-terminal" evidence="11">
    <location>
        <begin position="102"/>
        <end position="176"/>
    </location>
</feature>
<comment type="subcellular location">
    <subcellularLocation>
        <location evidence="9">Cytoplasm</location>
    </subcellularLocation>
</comment>
<keyword evidence="3 9" id="KW-0808">Transferase</keyword>
<comment type="domain">
    <text evidence="9">The last Arg residue of the ACP-binding site is essential for the weak association between ACP/AcpP and FabH.</text>
</comment>
<dbReference type="InterPro" id="IPR013747">
    <property type="entry name" value="ACP_syn_III_C"/>
</dbReference>
<gene>
    <name evidence="9" type="primary">fabH</name>
    <name evidence="12" type="ORF">IAA52_00840</name>
</gene>
<dbReference type="Proteomes" id="UP000824260">
    <property type="component" value="Unassembled WGS sequence"/>
</dbReference>
<feature type="region of interest" description="ACP-binding" evidence="9">
    <location>
        <begin position="243"/>
        <end position="247"/>
    </location>
</feature>
<dbReference type="InterPro" id="IPR013751">
    <property type="entry name" value="ACP_syn_III_N"/>
</dbReference>
<dbReference type="CDD" id="cd00830">
    <property type="entry name" value="KAS_III"/>
    <property type="match status" value="1"/>
</dbReference>
<evidence type="ECO:0000313" key="13">
    <source>
        <dbReference type="Proteomes" id="UP000824260"/>
    </source>
</evidence>
<reference evidence="12" key="1">
    <citation type="submission" date="2020-10" db="EMBL/GenBank/DDBJ databases">
        <authorList>
            <person name="Gilroy R."/>
        </authorList>
    </citation>
    <scope>NUCLEOTIDE SEQUENCE</scope>
    <source>
        <strain evidence="12">ChiSjej6B24-2974</strain>
    </source>
</reference>
<keyword evidence="8 9" id="KW-0012">Acyltransferase</keyword>
<dbReference type="Gene3D" id="3.40.47.10">
    <property type="match status" value="1"/>
</dbReference>
<dbReference type="GO" id="GO:0004315">
    <property type="term" value="F:3-oxoacyl-[acyl-carrier-protein] synthase activity"/>
    <property type="evidence" value="ECO:0007669"/>
    <property type="project" value="InterPro"/>
</dbReference>
<keyword evidence="4 9" id="KW-0276">Fatty acid metabolism</keyword>
<evidence type="ECO:0000259" key="11">
    <source>
        <dbReference type="Pfam" id="PF08545"/>
    </source>
</evidence>
<feature type="active site" evidence="9">
    <location>
        <position position="108"/>
    </location>
</feature>
<dbReference type="InterPro" id="IPR016039">
    <property type="entry name" value="Thiolase-like"/>
</dbReference>
<dbReference type="EMBL" id="DVFZ01000010">
    <property type="protein sequence ID" value="HIQ81628.1"/>
    <property type="molecule type" value="Genomic_DNA"/>
</dbReference>
<evidence type="ECO:0000256" key="8">
    <source>
        <dbReference type="ARBA" id="ARBA00023315"/>
    </source>
</evidence>
<keyword evidence="2 9" id="KW-0444">Lipid biosynthesis</keyword>
<evidence type="ECO:0000256" key="4">
    <source>
        <dbReference type="ARBA" id="ARBA00022832"/>
    </source>
</evidence>
<keyword evidence="7 9" id="KW-0511">Multifunctional enzyme</keyword>
<comment type="function">
    <text evidence="9">Catalyzes the condensation reaction of fatty acid synthesis by the addition to an acyl acceptor of two carbons from malonyl-ACP. Catalyzes the first condensation reaction which initiates fatty acid synthesis and may therefore play a role in governing the total rate of fatty acid production. Possesses both acetoacetyl-ACP synthase and acetyl transacylase activities. Its substrate specificity determines the biosynthesis of branched-chain and/or straight-chain of fatty acids.</text>
</comment>
<evidence type="ECO:0000259" key="10">
    <source>
        <dbReference type="Pfam" id="PF08541"/>
    </source>
</evidence>
<evidence type="ECO:0000256" key="5">
    <source>
        <dbReference type="ARBA" id="ARBA00023098"/>
    </source>
</evidence>
<dbReference type="GO" id="GO:0006633">
    <property type="term" value="P:fatty acid biosynthetic process"/>
    <property type="evidence" value="ECO:0007669"/>
    <property type="project" value="UniProtKB-UniRule"/>
</dbReference>
<comment type="pathway">
    <text evidence="9">Lipid metabolism; fatty acid biosynthesis.</text>
</comment>
<comment type="catalytic activity">
    <reaction evidence="9">
        <text>malonyl-[ACP] + acetyl-CoA + H(+) = 3-oxobutanoyl-[ACP] + CO2 + CoA</text>
        <dbReference type="Rhea" id="RHEA:12080"/>
        <dbReference type="Rhea" id="RHEA-COMP:9623"/>
        <dbReference type="Rhea" id="RHEA-COMP:9625"/>
        <dbReference type="ChEBI" id="CHEBI:15378"/>
        <dbReference type="ChEBI" id="CHEBI:16526"/>
        <dbReference type="ChEBI" id="CHEBI:57287"/>
        <dbReference type="ChEBI" id="CHEBI:57288"/>
        <dbReference type="ChEBI" id="CHEBI:78449"/>
        <dbReference type="ChEBI" id="CHEBI:78450"/>
        <dbReference type="EC" id="2.3.1.180"/>
    </reaction>
</comment>
<keyword evidence="5 9" id="KW-0443">Lipid metabolism</keyword>
<dbReference type="PANTHER" id="PTHR43091:SF1">
    <property type="entry name" value="BETA-KETOACYL-[ACYL-CARRIER-PROTEIN] SYNTHASE III, CHLOROPLASTIC"/>
    <property type="match status" value="1"/>
</dbReference>
<sequence length="318" mass="33558">MRILGTGSALPALTVTNDDLAKFLDTSDEWIRTHTGIESRQVITDETLLQLAARAANAALENAGLTSADIDYLLCSTVQADTVTPSLGCVLQAEIGAACPALDINGACAGFLYALDLADALLKAGKAARVLVVCAEGMSRMVDWSDRSTCVLFGDGAGAAVVDGGEGLLATRLTSAGDATFLNMHPSPGNSPFATSHLPMRALYMDGPEIYRFAVSHSVKDLRAVCEAAGVALEYVDHFLLHQANKRIIDAARVRLKQPEEKFPLNVQVRGNTSSASVPILLDEVSRAGRLRPGDILAMSAFGAGLTTGACVLRWTKE</sequence>
<comment type="similarity">
    <text evidence="1 9">Belongs to the thiolase-like superfamily. FabH family.</text>
</comment>
<dbReference type="GO" id="GO:0033818">
    <property type="term" value="F:beta-ketoacyl-acyl-carrier-protein synthase III activity"/>
    <property type="evidence" value="ECO:0007669"/>
    <property type="project" value="UniProtKB-UniRule"/>
</dbReference>
<proteinExistence type="inferred from homology"/>
<accession>A0A9D0ZJK5</accession>
<reference evidence="12" key="2">
    <citation type="journal article" date="2021" name="PeerJ">
        <title>Extensive microbial diversity within the chicken gut microbiome revealed by metagenomics and culture.</title>
        <authorList>
            <person name="Gilroy R."/>
            <person name="Ravi A."/>
            <person name="Getino M."/>
            <person name="Pursley I."/>
            <person name="Horton D.L."/>
            <person name="Alikhan N.F."/>
            <person name="Baker D."/>
            <person name="Gharbi K."/>
            <person name="Hall N."/>
            <person name="Watson M."/>
            <person name="Adriaenssens E.M."/>
            <person name="Foster-Nyarko E."/>
            <person name="Jarju S."/>
            <person name="Secka A."/>
            <person name="Antonio M."/>
            <person name="Oren A."/>
            <person name="Chaudhuri R.R."/>
            <person name="La Ragione R."/>
            <person name="Hildebrand F."/>
            <person name="Pallen M.J."/>
        </authorList>
    </citation>
    <scope>NUCLEOTIDE SEQUENCE</scope>
    <source>
        <strain evidence="12">ChiSjej6B24-2974</strain>
    </source>
</reference>
<feature type="domain" description="Beta-ketoacyl-[acyl-carrier-protein] synthase III C-terminal" evidence="10">
    <location>
        <begin position="226"/>
        <end position="315"/>
    </location>
</feature>
<evidence type="ECO:0000256" key="1">
    <source>
        <dbReference type="ARBA" id="ARBA00008642"/>
    </source>
</evidence>
<dbReference type="Pfam" id="PF08541">
    <property type="entry name" value="ACP_syn_III_C"/>
    <property type="match status" value="1"/>
</dbReference>
<dbReference type="NCBIfam" id="TIGR00747">
    <property type="entry name" value="fabH"/>
    <property type="match status" value="1"/>
</dbReference>
<dbReference type="PANTHER" id="PTHR43091">
    <property type="entry name" value="3-OXOACYL-[ACYL-CARRIER-PROTEIN] SYNTHASE"/>
    <property type="match status" value="1"/>
</dbReference>
<evidence type="ECO:0000256" key="2">
    <source>
        <dbReference type="ARBA" id="ARBA00022516"/>
    </source>
</evidence>
<comment type="subunit">
    <text evidence="9">Homodimer.</text>
</comment>
<evidence type="ECO:0000256" key="6">
    <source>
        <dbReference type="ARBA" id="ARBA00023160"/>
    </source>
</evidence>
<dbReference type="Pfam" id="PF08545">
    <property type="entry name" value="ACP_syn_III"/>
    <property type="match status" value="1"/>
</dbReference>
<dbReference type="EC" id="2.3.1.180" evidence="9"/>